<accession>A0A8S5RR97</accession>
<dbReference type="EMBL" id="BK057792">
    <property type="protein sequence ID" value="DAE91982.1"/>
    <property type="molecule type" value="Genomic_DNA"/>
</dbReference>
<sequence>MRIINIVLCSNNSTLITDTGKIINIPSTSINNNFLINIVVPEIHKNNYFECEDNAFASDESIQDLLKHYGIELPKNIKVKKVEHVFTEAIRSENIEGLKLFTEKLKKVNKEREFSVESCIDFMEHSDLPITAEGNILGYKYLDRYLNSKDIFVDCHTRKIQQKVGSVVKMDIKAVDPNRAVDCSYGLHVASYDYLKDFGGDILALVLVRPEDIISVPESDTAKIRVCKYQILTVLDNNEGKLSNDEISFWINLPAPLPKEVIEIKGRTQDFTVTPVQQKNSEPKKKSKKEIKSGKISKEKKSSIVNNVKEIVDNLKKKDIEKLMIKLLDTGELTQNEIQQILNYKKKAKKSLNALFGTSRANYFRKYIREIK</sequence>
<evidence type="ECO:0000313" key="1">
    <source>
        <dbReference type="EMBL" id="DAE91982.1"/>
    </source>
</evidence>
<reference evidence="1" key="1">
    <citation type="journal article" date="2021" name="Proc. Natl. Acad. Sci. U.S.A.">
        <title>A Catalog of Tens of Thousands of Viruses from Human Metagenomes Reveals Hidden Associations with Chronic Diseases.</title>
        <authorList>
            <person name="Tisza M.J."/>
            <person name="Buck C.B."/>
        </authorList>
    </citation>
    <scope>NUCLEOTIDE SEQUENCE</scope>
    <source>
        <strain evidence="1">CtXdu7</strain>
    </source>
</reference>
<name>A0A8S5RR97_9CAUD</name>
<organism evidence="1">
    <name type="scientific">Podoviridae sp. ctXdu7</name>
    <dbReference type="NCBI Taxonomy" id="2827618"/>
    <lineage>
        <taxon>Viruses</taxon>
        <taxon>Duplodnaviria</taxon>
        <taxon>Heunggongvirae</taxon>
        <taxon>Uroviricota</taxon>
        <taxon>Caudoviricetes</taxon>
    </lineage>
</organism>
<proteinExistence type="predicted"/>
<protein>
    <submittedName>
        <fullName evidence="1">Uncharacterized protein</fullName>
    </submittedName>
</protein>